<gene>
    <name evidence="10" type="ORF">E0D97_15630</name>
</gene>
<evidence type="ECO:0000313" key="11">
    <source>
        <dbReference type="Proteomes" id="UP000291301"/>
    </source>
</evidence>
<keyword evidence="5 7" id="KW-0413">Isomerase</keyword>
<comment type="catalytic activity">
    <reaction evidence="7">
        <text>alpha-D-xylose = alpha-D-xylulofuranose</text>
        <dbReference type="Rhea" id="RHEA:22816"/>
        <dbReference type="ChEBI" id="CHEBI:28518"/>
        <dbReference type="ChEBI" id="CHEBI:188998"/>
        <dbReference type="EC" id="5.3.1.5"/>
    </reaction>
</comment>
<keyword evidence="6 7" id="KW-0119">Carbohydrate metabolism</keyword>
<proteinExistence type="inferred from homology"/>
<dbReference type="GO" id="GO:0005737">
    <property type="term" value="C:cytoplasm"/>
    <property type="evidence" value="ECO:0007669"/>
    <property type="project" value="UniProtKB-SubCell"/>
</dbReference>
<accession>A0A4R0P8U5</accession>
<dbReference type="InterPro" id="IPR036237">
    <property type="entry name" value="Xyl_isomerase-like_sf"/>
</dbReference>
<dbReference type="EMBL" id="SJST01000007">
    <property type="protein sequence ID" value="TCD12426.1"/>
    <property type="molecule type" value="Genomic_DNA"/>
</dbReference>
<keyword evidence="11" id="KW-1185">Reference proteome</keyword>
<evidence type="ECO:0000256" key="4">
    <source>
        <dbReference type="ARBA" id="ARBA00023211"/>
    </source>
</evidence>
<comment type="subunit">
    <text evidence="8">Homotetramer.</text>
</comment>
<evidence type="ECO:0000256" key="3">
    <source>
        <dbReference type="ARBA" id="ARBA00022723"/>
    </source>
</evidence>
<dbReference type="Gene3D" id="3.20.20.150">
    <property type="entry name" value="Divalent-metal-dependent TIM barrel enzymes"/>
    <property type="match status" value="1"/>
</dbReference>
<evidence type="ECO:0000256" key="8">
    <source>
        <dbReference type="RuleBase" id="RU000610"/>
    </source>
</evidence>
<comment type="caution">
    <text evidence="10">The sequence shown here is derived from an EMBL/GenBank/DDBJ whole genome shotgun (WGS) entry which is preliminary data.</text>
</comment>
<evidence type="ECO:0000259" key="9">
    <source>
        <dbReference type="Pfam" id="PF01261"/>
    </source>
</evidence>
<dbReference type="InterPro" id="IPR050337">
    <property type="entry name" value="L-rhamnose_isomerase"/>
</dbReference>
<keyword evidence="4" id="KW-0464">Manganese</keyword>
<dbReference type="OrthoDB" id="9801426at2"/>
<evidence type="ECO:0000256" key="2">
    <source>
        <dbReference type="ARBA" id="ARBA00022490"/>
    </source>
</evidence>
<dbReference type="PANTHER" id="PTHR30268">
    <property type="entry name" value="L-RHAMNOSE ISOMERASE"/>
    <property type="match status" value="1"/>
</dbReference>
<dbReference type="Pfam" id="PF01261">
    <property type="entry name" value="AP_endonuc_2"/>
    <property type="match status" value="1"/>
</dbReference>
<dbReference type="GO" id="GO:0009045">
    <property type="term" value="F:xylose isomerase activity"/>
    <property type="evidence" value="ECO:0007669"/>
    <property type="project" value="UniProtKB-EC"/>
</dbReference>
<comment type="subcellular location">
    <subcellularLocation>
        <location evidence="1 8">Cytoplasm</location>
    </subcellularLocation>
</comment>
<dbReference type="RefSeq" id="WP_131570627.1">
    <property type="nucleotide sequence ID" value="NZ_JAINFK010000005.1"/>
</dbReference>
<dbReference type="InterPro" id="IPR013022">
    <property type="entry name" value="Xyl_isomerase-like_TIM-brl"/>
</dbReference>
<evidence type="ECO:0000256" key="7">
    <source>
        <dbReference type="RuleBase" id="RU000609"/>
    </source>
</evidence>
<name>A0A4R0P8U5_9HYPH</name>
<dbReference type="AlphaFoldDB" id="A0A4R0P8U5"/>
<dbReference type="EC" id="5.3.1.5" evidence="7"/>
<feature type="domain" description="Xylose isomerase-like TIM barrel" evidence="9">
    <location>
        <begin position="45"/>
        <end position="292"/>
    </location>
</feature>
<dbReference type="PRINTS" id="PR00688">
    <property type="entry name" value="XYLOSISMRASE"/>
</dbReference>
<dbReference type="GO" id="GO:0042732">
    <property type="term" value="P:D-xylose metabolic process"/>
    <property type="evidence" value="ECO:0007669"/>
    <property type="project" value="UniProtKB-KW"/>
</dbReference>
<protein>
    <recommendedName>
        <fullName evidence="7">Xylose isomerase</fullName>
        <ecNumber evidence="7">5.3.1.5</ecNumber>
    </recommendedName>
</protein>
<keyword evidence="3 7" id="KW-0479">Metal-binding</keyword>
<keyword evidence="2" id="KW-0963">Cytoplasm</keyword>
<dbReference type="PROSITE" id="PS51415">
    <property type="entry name" value="XYLOSE_ISOMERASE"/>
    <property type="match status" value="1"/>
</dbReference>
<comment type="similarity">
    <text evidence="7">Belongs to the xylose isomerase family.</text>
</comment>
<dbReference type="Proteomes" id="UP000291301">
    <property type="component" value="Unassembled WGS sequence"/>
</dbReference>
<evidence type="ECO:0000256" key="1">
    <source>
        <dbReference type="ARBA" id="ARBA00004496"/>
    </source>
</evidence>
<sequence>MGNPSGGYRYAARLNAFRIGAEQRWPGKNRITTLDLVERASEAEGLNAADLNYPDHFDGLDETDIASALDGNGVVLNGLAMRYYTDPGFKLGAFTHPDQRVRRAAIDSTKRGIDTAGRMGAGLMTLWMGQDGFDYSFQADYSRLWDNTIEALIEVAAHDPGVDIAIEYKPNEPRAFSLMPDVATTLLAIKECGAQNIGVTLDFAHVLYADEMPAHSAALVSRHSRLLGVHLNDGYAKRDDGLMVGAVHPVQTVELLVQLKRSGYDRAIYFDTFPDHSGLDPVEECRTNIAAMERLAAIADGLADNVDLAAAIESQDAAISQRIVQKALFSGRA</sequence>
<keyword evidence="7" id="KW-0859">Xylose metabolism</keyword>
<evidence type="ECO:0000313" key="10">
    <source>
        <dbReference type="EMBL" id="TCD12426.1"/>
    </source>
</evidence>
<evidence type="ECO:0000256" key="5">
    <source>
        <dbReference type="ARBA" id="ARBA00023235"/>
    </source>
</evidence>
<dbReference type="InterPro" id="IPR001998">
    <property type="entry name" value="Xylose_isomerase"/>
</dbReference>
<organism evidence="10 11">
    <name type="scientific">Oricola cellulosilytica</name>
    <dbReference type="NCBI Taxonomy" id="1429082"/>
    <lineage>
        <taxon>Bacteria</taxon>
        <taxon>Pseudomonadati</taxon>
        <taxon>Pseudomonadota</taxon>
        <taxon>Alphaproteobacteria</taxon>
        <taxon>Hyphomicrobiales</taxon>
        <taxon>Ahrensiaceae</taxon>
        <taxon>Oricola</taxon>
    </lineage>
</organism>
<reference evidence="10 11" key="1">
    <citation type="journal article" date="2015" name="Antonie Van Leeuwenhoek">
        <title>Oricola cellulosilytica gen. nov., sp. nov., a cellulose-degrading bacterium of the family Phyllobacteriaceae isolated from surface seashore water, and emended descriptions of Mesorhizobium loti and Phyllobacterium myrsinacearum.</title>
        <authorList>
            <person name="Hameed A."/>
            <person name="Shahina M."/>
            <person name="Lai W.A."/>
            <person name="Lin S.Y."/>
            <person name="Young L.S."/>
            <person name="Liu Y.C."/>
            <person name="Hsu Y.H."/>
            <person name="Young C.C."/>
        </authorList>
    </citation>
    <scope>NUCLEOTIDE SEQUENCE [LARGE SCALE GENOMIC DNA]</scope>
    <source>
        <strain evidence="10 11">KCTC 52183</strain>
    </source>
</reference>
<dbReference type="GO" id="GO:0046872">
    <property type="term" value="F:metal ion binding"/>
    <property type="evidence" value="ECO:0007669"/>
    <property type="project" value="UniProtKB-KW"/>
</dbReference>
<evidence type="ECO:0000256" key="6">
    <source>
        <dbReference type="ARBA" id="ARBA00023277"/>
    </source>
</evidence>
<dbReference type="PANTHER" id="PTHR30268:SF0">
    <property type="entry name" value="L-RHAMNOSE ISOMERASE"/>
    <property type="match status" value="1"/>
</dbReference>
<dbReference type="SUPFAM" id="SSF51658">
    <property type="entry name" value="Xylose isomerase-like"/>
    <property type="match status" value="1"/>
</dbReference>